<protein>
    <recommendedName>
        <fullName evidence="3">Transcriptional regulator</fullName>
    </recommendedName>
</protein>
<evidence type="ECO:0008006" key="3">
    <source>
        <dbReference type="Google" id="ProtNLM"/>
    </source>
</evidence>
<proteinExistence type="predicted"/>
<sequence length="87" mass="9411">MKLSRTTAVVFLMLSQTPQPVPAIAERLTVRGELLAHSEIREQLLRLAAAHLVTRTGAGRSPAYALAAGTSVEEVLDEAWRILHGVP</sequence>
<organism evidence="1 2">
    <name type="scientific">Deinococcus rufus</name>
    <dbReference type="NCBI Taxonomy" id="2136097"/>
    <lineage>
        <taxon>Bacteria</taxon>
        <taxon>Thermotogati</taxon>
        <taxon>Deinococcota</taxon>
        <taxon>Deinococci</taxon>
        <taxon>Deinococcales</taxon>
        <taxon>Deinococcaceae</taxon>
        <taxon>Deinococcus</taxon>
    </lineage>
</organism>
<evidence type="ECO:0000313" key="2">
    <source>
        <dbReference type="Proteomes" id="UP001595803"/>
    </source>
</evidence>
<keyword evidence="2" id="KW-1185">Reference proteome</keyword>
<dbReference type="InterPro" id="IPR036388">
    <property type="entry name" value="WH-like_DNA-bd_sf"/>
</dbReference>
<name>A0ABV7ZCL7_9DEIO</name>
<reference evidence="2" key="1">
    <citation type="journal article" date="2019" name="Int. J. Syst. Evol. Microbiol.">
        <title>The Global Catalogue of Microorganisms (GCM) 10K type strain sequencing project: providing services to taxonomists for standard genome sequencing and annotation.</title>
        <authorList>
            <consortium name="The Broad Institute Genomics Platform"/>
            <consortium name="The Broad Institute Genome Sequencing Center for Infectious Disease"/>
            <person name="Wu L."/>
            <person name="Ma J."/>
        </authorList>
    </citation>
    <scope>NUCLEOTIDE SEQUENCE [LARGE SCALE GENOMIC DNA]</scope>
    <source>
        <strain evidence="2">CCTCC AB 2017081</strain>
    </source>
</reference>
<dbReference type="RefSeq" id="WP_322475007.1">
    <property type="nucleotide sequence ID" value="NZ_JBHRZG010000015.1"/>
</dbReference>
<evidence type="ECO:0000313" key="1">
    <source>
        <dbReference type="EMBL" id="MFC3833851.1"/>
    </source>
</evidence>
<dbReference type="Gene3D" id="1.10.10.10">
    <property type="entry name" value="Winged helix-like DNA-binding domain superfamily/Winged helix DNA-binding domain"/>
    <property type="match status" value="1"/>
</dbReference>
<dbReference type="EMBL" id="JBHRZG010000015">
    <property type="protein sequence ID" value="MFC3833851.1"/>
    <property type="molecule type" value="Genomic_DNA"/>
</dbReference>
<comment type="caution">
    <text evidence="1">The sequence shown here is derived from an EMBL/GenBank/DDBJ whole genome shotgun (WGS) entry which is preliminary data.</text>
</comment>
<gene>
    <name evidence="1" type="ORF">ACFOSB_13365</name>
</gene>
<dbReference type="Proteomes" id="UP001595803">
    <property type="component" value="Unassembled WGS sequence"/>
</dbReference>
<accession>A0ABV7ZCL7</accession>